<reference evidence="1 2" key="1">
    <citation type="submission" date="2013-11" db="EMBL/GenBank/DDBJ databases">
        <title>Complete genome sequence of Clostridum sp. M2/40.</title>
        <authorList>
            <person name="Wibberg D."/>
            <person name="Puehler A."/>
            <person name="Schlueter A."/>
        </authorList>
    </citation>
    <scope>NUCLEOTIDE SEQUENCE [LARGE SCALE GENOMIC DNA]</scope>
    <source>
        <strain evidence="2">M2/40</strain>
    </source>
</reference>
<dbReference type="PANTHER" id="PTHR34071">
    <property type="entry name" value="5-NITROIMIDAZOLE ANTIBIOTICS RESISTANCE PROTEIN, NIMA-FAMILY-RELATED PROTEIN-RELATED"/>
    <property type="match status" value="1"/>
</dbReference>
<dbReference type="STRING" id="1216932.CM240_3177"/>
<dbReference type="Gene3D" id="2.30.110.10">
    <property type="entry name" value="Electron Transport, Fmn-binding Protein, Chain A"/>
    <property type="match status" value="1"/>
</dbReference>
<accession>W6S304</accession>
<evidence type="ECO:0000313" key="1">
    <source>
        <dbReference type="EMBL" id="CDM70294.1"/>
    </source>
</evidence>
<organism evidence="1 2">
    <name type="scientific">Clostridium bornimense</name>
    <dbReference type="NCBI Taxonomy" id="1216932"/>
    <lineage>
        <taxon>Bacteria</taxon>
        <taxon>Bacillati</taxon>
        <taxon>Bacillota</taxon>
        <taxon>Clostridia</taxon>
        <taxon>Eubacteriales</taxon>
        <taxon>Clostridiaceae</taxon>
        <taxon>Clostridium</taxon>
    </lineage>
</organism>
<gene>
    <name evidence="1" type="ORF">CM240_3177</name>
</gene>
<keyword evidence="2" id="KW-1185">Reference proteome</keyword>
<dbReference type="InterPro" id="IPR012349">
    <property type="entry name" value="Split_barrel_FMN-bd"/>
</dbReference>
<dbReference type="OrthoDB" id="9794935at2"/>
<dbReference type="eggNOG" id="COG3467">
    <property type="taxonomic scope" value="Bacteria"/>
</dbReference>
<dbReference type="AlphaFoldDB" id="W6S304"/>
<proteinExistence type="predicted"/>
<evidence type="ECO:0000313" key="2">
    <source>
        <dbReference type="Proteomes" id="UP000019426"/>
    </source>
</evidence>
<dbReference type="PANTHER" id="PTHR34071:SF2">
    <property type="entry name" value="FLAVIN-NUCLEOTIDE-BINDING PROTEIN"/>
    <property type="match status" value="1"/>
</dbReference>
<dbReference type="InterPro" id="IPR024747">
    <property type="entry name" value="Pyridox_Oxase-rel"/>
</dbReference>
<dbReference type="PATRIC" id="fig|1216932.3.peg.3146"/>
<dbReference type="SUPFAM" id="SSF50475">
    <property type="entry name" value="FMN-binding split barrel"/>
    <property type="match status" value="1"/>
</dbReference>
<dbReference type="Pfam" id="PF12900">
    <property type="entry name" value="Pyridox_ox_2"/>
    <property type="match status" value="1"/>
</dbReference>
<dbReference type="HOGENOM" id="CLU_067890_2_2_9"/>
<sequence length="154" mass="17384">MREMRRKDRELPIDSTKEILQTTEYGVLSTVDEYNTPYGVPMSFSYDGKSIYLHCALEGHKIDNLLNNSNVCFTVVGPTEVIPDKFTTKYSSVIVFGKISIVTDTENKMYGAMKLIKKYSPDFISEGSAYINTAFNKVNILKIDIMKITGKGRS</sequence>
<dbReference type="EMBL" id="HG917869">
    <property type="protein sequence ID" value="CDM70294.1"/>
    <property type="molecule type" value="Genomic_DNA"/>
</dbReference>
<protein>
    <submittedName>
        <fullName evidence="1">Uncharacterized protein</fullName>
    </submittedName>
</protein>
<dbReference type="KEGG" id="clt:CM240_3177"/>
<dbReference type="Proteomes" id="UP000019426">
    <property type="component" value="Chromosome M2/40_rep2"/>
</dbReference>
<dbReference type="RefSeq" id="WP_044040443.1">
    <property type="nucleotide sequence ID" value="NZ_HG917869.1"/>
</dbReference>
<name>W6S304_9CLOT</name>